<organism evidence="2 3">
    <name type="scientific">Nocardia goodfellowii</name>
    <dbReference type="NCBI Taxonomy" id="882446"/>
    <lineage>
        <taxon>Bacteria</taxon>
        <taxon>Bacillati</taxon>
        <taxon>Actinomycetota</taxon>
        <taxon>Actinomycetes</taxon>
        <taxon>Mycobacteriales</taxon>
        <taxon>Nocardiaceae</taxon>
        <taxon>Nocardia</taxon>
    </lineage>
</organism>
<keyword evidence="1" id="KW-0732">Signal</keyword>
<gene>
    <name evidence="2" type="ORF">BJ987_002684</name>
</gene>
<dbReference type="Proteomes" id="UP001519325">
    <property type="component" value="Unassembled WGS sequence"/>
</dbReference>
<evidence type="ECO:0000313" key="3">
    <source>
        <dbReference type="Proteomes" id="UP001519325"/>
    </source>
</evidence>
<evidence type="ECO:0008006" key="4">
    <source>
        <dbReference type="Google" id="ProtNLM"/>
    </source>
</evidence>
<keyword evidence="3" id="KW-1185">Reference proteome</keyword>
<feature type="signal peptide" evidence="1">
    <location>
        <begin position="1"/>
        <end position="26"/>
    </location>
</feature>
<feature type="chain" id="PRO_5045167280" description="Secreted protein" evidence="1">
    <location>
        <begin position="27"/>
        <end position="123"/>
    </location>
</feature>
<dbReference type="RefSeq" id="WP_245365944.1">
    <property type="nucleotide sequence ID" value="NZ_JAGGMR010000001.1"/>
</dbReference>
<dbReference type="EMBL" id="JAGGMR010000001">
    <property type="protein sequence ID" value="MBP2189783.1"/>
    <property type="molecule type" value="Genomic_DNA"/>
</dbReference>
<sequence>MRARAFVVAGAMASAMTLSLSGVAAAEPATIMPEDGLYLVNVDIVPGTWEAPGTPDLAHGCDFRRLWKVEGDNTDQRNIIGNDFTRVRPLRTVIKPTDVAFKTTNCGPWRLIPTPPSTGSFGG</sequence>
<protein>
    <recommendedName>
        <fullName evidence="4">Secreted protein</fullName>
    </recommendedName>
</protein>
<evidence type="ECO:0000256" key="1">
    <source>
        <dbReference type="SAM" id="SignalP"/>
    </source>
</evidence>
<name>A0ABS4QDL6_9NOCA</name>
<comment type="caution">
    <text evidence="2">The sequence shown here is derived from an EMBL/GenBank/DDBJ whole genome shotgun (WGS) entry which is preliminary data.</text>
</comment>
<evidence type="ECO:0000313" key="2">
    <source>
        <dbReference type="EMBL" id="MBP2189783.1"/>
    </source>
</evidence>
<accession>A0ABS4QDL6</accession>
<reference evidence="2 3" key="1">
    <citation type="submission" date="2021-03" db="EMBL/GenBank/DDBJ databases">
        <title>Sequencing the genomes of 1000 actinobacteria strains.</title>
        <authorList>
            <person name="Klenk H.-P."/>
        </authorList>
    </citation>
    <scope>NUCLEOTIDE SEQUENCE [LARGE SCALE GENOMIC DNA]</scope>
    <source>
        <strain evidence="2 3">DSM 45516</strain>
    </source>
</reference>
<proteinExistence type="predicted"/>